<dbReference type="OrthoDB" id="2943211at2"/>
<gene>
    <name evidence="1" type="ORF">CR194_08150</name>
</gene>
<protein>
    <submittedName>
        <fullName evidence="1">Uncharacterized protein</fullName>
    </submittedName>
</protein>
<dbReference type="EMBL" id="PDOD01000002">
    <property type="protein sequence ID" value="PYZ93161.1"/>
    <property type="molecule type" value="Genomic_DNA"/>
</dbReference>
<proteinExistence type="predicted"/>
<reference evidence="1 2" key="1">
    <citation type="submission" date="2017-10" db="EMBL/GenBank/DDBJ databases">
        <title>Bacillus sp. nov., a halophilic bacterium isolated from a Keqin Lake.</title>
        <authorList>
            <person name="Wang H."/>
        </authorList>
    </citation>
    <scope>NUCLEOTIDE SEQUENCE [LARGE SCALE GENOMIC DNA]</scope>
    <source>
        <strain evidence="1 2">KQ-12</strain>
    </source>
</reference>
<dbReference type="RefSeq" id="WP_110609191.1">
    <property type="nucleotide sequence ID" value="NZ_PDOD01000002.1"/>
</dbReference>
<evidence type="ECO:0000313" key="2">
    <source>
        <dbReference type="Proteomes" id="UP000248214"/>
    </source>
</evidence>
<organism evidence="1 2">
    <name type="scientific">Salipaludibacillus keqinensis</name>
    <dbReference type="NCBI Taxonomy" id="2045207"/>
    <lineage>
        <taxon>Bacteria</taxon>
        <taxon>Bacillati</taxon>
        <taxon>Bacillota</taxon>
        <taxon>Bacilli</taxon>
        <taxon>Bacillales</taxon>
        <taxon>Bacillaceae</taxon>
    </lineage>
</organism>
<sequence length="64" mass="7615">MRKKSPLEVPEVDKYLQQYREEIAHEFGIFQSQQQLAEKSSIHHVTNKIFKKKQEANKKDNDPC</sequence>
<accession>A0A323TDF3</accession>
<comment type="caution">
    <text evidence="1">The sequence shown here is derived from an EMBL/GenBank/DDBJ whole genome shotgun (WGS) entry which is preliminary data.</text>
</comment>
<keyword evidence="2" id="KW-1185">Reference proteome</keyword>
<evidence type="ECO:0000313" key="1">
    <source>
        <dbReference type="EMBL" id="PYZ93161.1"/>
    </source>
</evidence>
<dbReference type="Proteomes" id="UP000248214">
    <property type="component" value="Unassembled WGS sequence"/>
</dbReference>
<dbReference type="AlphaFoldDB" id="A0A323TDF3"/>
<name>A0A323TDF3_9BACI</name>